<dbReference type="SMART" id="SM00268">
    <property type="entry name" value="ACTIN"/>
    <property type="match status" value="1"/>
</dbReference>
<organism evidence="2 3">
    <name type="scientific">Synchytrium endobioticum</name>
    <dbReference type="NCBI Taxonomy" id="286115"/>
    <lineage>
        <taxon>Eukaryota</taxon>
        <taxon>Fungi</taxon>
        <taxon>Fungi incertae sedis</taxon>
        <taxon>Chytridiomycota</taxon>
        <taxon>Chytridiomycota incertae sedis</taxon>
        <taxon>Chytridiomycetes</taxon>
        <taxon>Synchytriales</taxon>
        <taxon>Synchytriaceae</taxon>
        <taxon>Synchytrium</taxon>
    </lineage>
</organism>
<sequence length="418" mass="46517">MLLLSASNPPHDLADHPRDQPFASSLSILAPNINQPKQYSWYLPVKMSSLPRRLEDKVVLDIGSLYIKCGYSGESRPRAIVPAHLSPYANTLDGSRAIEDLLPLWNLEIGYEEVPYIEARIADLLHRIYERNLLVDPRSRKVVVCEGPLLSMPVKRAITTALFDVLRAPSITWLPSGWTALVSCGRQTGLVIDVGYNETTIQAVYDGRPLVHTIRSIPKAGSALTKRLASLLTQDSEIVVDDTLLQDMNVFGLTIWEDMKARTLKVPFQSSVLSTLEGSIDSSTHFIPYTFESTQVMMPEWICERAAEVLFEEDEDEVSLRSSVAECLLKCSSDIRSEVVRNVLVIGGTSSLSGFRQRLYNEVGILKPNFPPNTVSWVGASLVSSLKLPFTEFSQDDFRNGGASMSMIPDWSWIQEAA</sequence>
<dbReference type="Proteomes" id="UP000317494">
    <property type="component" value="Unassembled WGS sequence"/>
</dbReference>
<dbReference type="AlphaFoldDB" id="A0A507CU40"/>
<dbReference type="VEuPathDB" id="FungiDB:SeMB42_g05056"/>
<proteinExistence type="inferred from homology"/>
<comment type="similarity">
    <text evidence="1">Belongs to the actin family.</text>
</comment>
<evidence type="ECO:0000256" key="1">
    <source>
        <dbReference type="RuleBase" id="RU000487"/>
    </source>
</evidence>
<dbReference type="Gene3D" id="3.30.420.40">
    <property type="match status" value="2"/>
</dbReference>
<accession>A0A507CU40</accession>
<dbReference type="STRING" id="286115.A0A507CU40"/>
<dbReference type="InterPro" id="IPR043129">
    <property type="entry name" value="ATPase_NBD"/>
</dbReference>
<reference evidence="2 3" key="1">
    <citation type="journal article" date="2019" name="Sci. Rep.">
        <title>Comparative genomics of chytrid fungi reveal insights into the obligate biotrophic and pathogenic lifestyle of Synchytrium endobioticum.</title>
        <authorList>
            <person name="van de Vossenberg B.T.L.H."/>
            <person name="Warris S."/>
            <person name="Nguyen H.D.T."/>
            <person name="van Gent-Pelzer M.P.E."/>
            <person name="Joly D.L."/>
            <person name="van de Geest H.C."/>
            <person name="Bonants P.J.M."/>
            <person name="Smith D.S."/>
            <person name="Levesque C.A."/>
            <person name="van der Lee T.A.J."/>
        </authorList>
    </citation>
    <scope>NUCLEOTIDE SEQUENCE [LARGE SCALE GENOMIC DNA]</scope>
    <source>
        <strain evidence="2 3">MB42</strain>
    </source>
</reference>
<keyword evidence="3" id="KW-1185">Reference proteome</keyword>
<dbReference type="SUPFAM" id="SSF53067">
    <property type="entry name" value="Actin-like ATPase domain"/>
    <property type="match status" value="2"/>
</dbReference>
<dbReference type="EMBL" id="QEAN01000226">
    <property type="protein sequence ID" value="TPX42618.1"/>
    <property type="molecule type" value="Genomic_DNA"/>
</dbReference>
<protein>
    <recommendedName>
        <fullName evidence="4">Actin</fullName>
    </recommendedName>
</protein>
<dbReference type="PANTHER" id="PTHR11937">
    <property type="entry name" value="ACTIN"/>
    <property type="match status" value="1"/>
</dbReference>
<comment type="caution">
    <text evidence="2">The sequence shown here is derived from an EMBL/GenBank/DDBJ whole genome shotgun (WGS) entry which is preliminary data.</text>
</comment>
<dbReference type="InterPro" id="IPR004000">
    <property type="entry name" value="Actin"/>
</dbReference>
<name>A0A507CU40_9FUNG</name>
<dbReference type="Gene3D" id="3.90.640.10">
    <property type="entry name" value="Actin, Chain A, domain 4"/>
    <property type="match status" value="1"/>
</dbReference>
<evidence type="ECO:0000313" key="3">
    <source>
        <dbReference type="Proteomes" id="UP000317494"/>
    </source>
</evidence>
<evidence type="ECO:0008006" key="4">
    <source>
        <dbReference type="Google" id="ProtNLM"/>
    </source>
</evidence>
<gene>
    <name evidence="2" type="ORF">SeMB42_g05056</name>
</gene>
<dbReference type="Pfam" id="PF00022">
    <property type="entry name" value="Actin"/>
    <property type="match status" value="1"/>
</dbReference>
<dbReference type="CDD" id="cd10207">
    <property type="entry name" value="ASKHA_NBD_Arp10"/>
    <property type="match status" value="1"/>
</dbReference>
<evidence type="ECO:0000313" key="2">
    <source>
        <dbReference type="EMBL" id="TPX42618.1"/>
    </source>
</evidence>